<dbReference type="InterPro" id="IPR029063">
    <property type="entry name" value="SAM-dependent_MTases_sf"/>
</dbReference>
<dbReference type="PANTHER" id="PTHR43464:SF19">
    <property type="entry name" value="UBIQUINONE BIOSYNTHESIS O-METHYLTRANSFERASE, MITOCHONDRIAL"/>
    <property type="match status" value="1"/>
</dbReference>
<dbReference type="SUPFAM" id="SSF53335">
    <property type="entry name" value="S-adenosyl-L-methionine-dependent methyltransferases"/>
    <property type="match status" value="1"/>
</dbReference>
<evidence type="ECO:0000313" key="5">
    <source>
        <dbReference type="EMBL" id="MFF4520083.1"/>
    </source>
</evidence>
<evidence type="ECO:0000256" key="3">
    <source>
        <dbReference type="ARBA" id="ARBA00022691"/>
    </source>
</evidence>
<dbReference type="GO" id="GO:0061542">
    <property type="term" value="F:3-demethylubiquinol 3-O-methyltransferase activity"/>
    <property type="evidence" value="ECO:0007669"/>
    <property type="project" value="UniProtKB-EC"/>
</dbReference>
<dbReference type="Pfam" id="PF13649">
    <property type="entry name" value="Methyltransf_25"/>
    <property type="match status" value="1"/>
</dbReference>
<dbReference type="InterPro" id="IPR041698">
    <property type="entry name" value="Methyltransf_25"/>
</dbReference>
<name>A0ABW6UDM9_9ACTN</name>
<dbReference type="Gene3D" id="3.40.50.150">
    <property type="entry name" value="Vaccinia Virus protein VP39"/>
    <property type="match status" value="1"/>
</dbReference>
<evidence type="ECO:0000259" key="4">
    <source>
        <dbReference type="Pfam" id="PF13649"/>
    </source>
</evidence>
<proteinExistence type="predicted"/>
<evidence type="ECO:0000256" key="1">
    <source>
        <dbReference type="ARBA" id="ARBA00022603"/>
    </source>
</evidence>
<dbReference type="RefSeq" id="WP_387882613.1">
    <property type="nucleotide sequence ID" value="NZ_JBIAWJ010000001.1"/>
</dbReference>
<accession>A0ABW6UDM9</accession>
<keyword evidence="2 5" id="KW-0808">Transferase</keyword>
<gene>
    <name evidence="5" type="ORF">ACFY1D_01195</name>
</gene>
<dbReference type="GO" id="GO:0032259">
    <property type="term" value="P:methylation"/>
    <property type="evidence" value="ECO:0007669"/>
    <property type="project" value="UniProtKB-KW"/>
</dbReference>
<comment type="caution">
    <text evidence="5">The sequence shown here is derived from an EMBL/GenBank/DDBJ whole genome shotgun (WGS) entry which is preliminary data.</text>
</comment>
<evidence type="ECO:0000256" key="2">
    <source>
        <dbReference type="ARBA" id="ARBA00022679"/>
    </source>
</evidence>
<dbReference type="GO" id="GO:0102208">
    <property type="term" value="F:2-polyprenyl-6-hydroxyphenol methylase activity"/>
    <property type="evidence" value="ECO:0007669"/>
    <property type="project" value="UniProtKB-EC"/>
</dbReference>
<dbReference type="EMBL" id="JBIAWJ010000001">
    <property type="protein sequence ID" value="MFF4520083.1"/>
    <property type="molecule type" value="Genomic_DNA"/>
</dbReference>
<protein>
    <submittedName>
        <fullName evidence="5">Class I SAM-dependent methyltransferase</fullName>
        <ecNumber evidence="5">2.1.1.222</ecNumber>
        <ecNumber evidence="5">2.1.1.64</ecNumber>
    </submittedName>
</protein>
<keyword evidence="1 5" id="KW-0489">Methyltransferase</keyword>
<dbReference type="CDD" id="cd02440">
    <property type="entry name" value="AdoMet_MTases"/>
    <property type="match status" value="1"/>
</dbReference>
<dbReference type="EC" id="2.1.1.222" evidence="5"/>
<sequence length="272" mass="28867">MTPTTPAAAPVPPAAADHYDGFLAEHYTWMLGGDLRALAAAQRAHLSDWGVVPVVPVPSAGSLAVDLGCGPGHTSLALAESGVDLVLAVDLSQSLLDELSAQAADVPAVRPVRSDLRTALRDLVRPGSADAVVCLGDTLTHLPTRGDVAALLNDIAAALAPDGTAVLSYRDLTVPLTGTDRFLPVRSAEDRIMTCFLEYPDDYDDYTVVVHDLIHTRSAPEGAWTLHARSYRKLRLAHAWVLEQCRTAGLRVVREESGGAGGMRTVILRRAA</sequence>
<dbReference type="PANTHER" id="PTHR43464">
    <property type="entry name" value="METHYLTRANSFERASE"/>
    <property type="match status" value="1"/>
</dbReference>
<reference evidence="5 6" key="1">
    <citation type="submission" date="2024-10" db="EMBL/GenBank/DDBJ databases">
        <title>The Natural Products Discovery Center: Release of the First 8490 Sequenced Strains for Exploring Actinobacteria Biosynthetic Diversity.</title>
        <authorList>
            <person name="Kalkreuter E."/>
            <person name="Kautsar S.A."/>
            <person name="Yang D."/>
            <person name="Bader C.D."/>
            <person name="Teijaro C.N."/>
            <person name="Fluegel L."/>
            <person name="Davis C.M."/>
            <person name="Simpson J.R."/>
            <person name="Lauterbach L."/>
            <person name="Steele A.D."/>
            <person name="Gui C."/>
            <person name="Meng S."/>
            <person name="Li G."/>
            <person name="Viehrig K."/>
            <person name="Ye F."/>
            <person name="Su P."/>
            <person name="Kiefer A.F."/>
            <person name="Nichols A."/>
            <person name="Cepeda A.J."/>
            <person name="Yan W."/>
            <person name="Fan B."/>
            <person name="Jiang Y."/>
            <person name="Adhikari A."/>
            <person name="Zheng C.-J."/>
            <person name="Schuster L."/>
            <person name="Cowan T.M."/>
            <person name="Smanski M.J."/>
            <person name="Chevrette M.G."/>
            <person name="De Carvalho L.P.S."/>
            <person name="Shen B."/>
        </authorList>
    </citation>
    <scope>NUCLEOTIDE SEQUENCE [LARGE SCALE GENOMIC DNA]</scope>
    <source>
        <strain evidence="5 6">NPDC001390</strain>
    </source>
</reference>
<organism evidence="5 6">
    <name type="scientific">Streptomyces bluensis</name>
    <dbReference type="NCBI Taxonomy" id="33897"/>
    <lineage>
        <taxon>Bacteria</taxon>
        <taxon>Bacillati</taxon>
        <taxon>Actinomycetota</taxon>
        <taxon>Actinomycetes</taxon>
        <taxon>Kitasatosporales</taxon>
        <taxon>Streptomycetaceae</taxon>
        <taxon>Streptomyces</taxon>
    </lineage>
</organism>
<keyword evidence="6" id="KW-1185">Reference proteome</keyword>
<keyword evidence="3" id="KW-0949">S-adenosyl-L-methionine</keyword>
<dbReference type="Proteomes" id="UP001602058">
    <property type="component" value="Unassembled WGS sequence"/>
</dbReference>
<evidence type="ECO:0000313" key="6">
    <source>
        <dbReference type="Proteomes" id="UP001602058"/>
    </source>
</evidence>
<dbReference type="EC" id="2.1.1.64" evidence="5"/>
<feature type="domain" description="Methyltransferase" evidence="4">
    <location>
        <begin position="65"/>
        <end position="163"/>
    </location>
</feature>